<evidence type="ECO:0000256" key="3">
    <source>
        <dbReference type="ARBA" id="ARBA00022729"/>
    </source>
</evidence>
<keyword evidence="6" id="KW-1185">Reference proteome</keyword>
<dbReference type="PROSITE" id="PS01040">
    <property type="entry name" value="SBP_BACTERIAL_5"/>
    <property type="match status" value="1"/>
</dbReference>
<dbReference type="PANTHER" id="PTHR30290">
    <property type="entry name" value="PERIPLASMIC BINDING COMPONENT OF ABC TRANSPORTER"/>
    <property type="match status" value="1"/>
</dbReference>
<dbReference type="Gene3D" id="3.90.76.10">
    <property type="entry name" value="Dipeptide-binding Protein, Domain 1"/>
    <property type="match status" value="1"/>
</dbReference>
<dbReference type="CDD" id="cd00995">
    <property type="entry name" value="PBP2_NikA_DppA_OppA_like"/>
    <property type="match status" value="1"/>
</dbReference>
<gene>
    <name evidence="5" type="ORF">ACFQ38_10790</name>
</gene>
<evidence type="ECO:0000313" key="6">
    <source>
        <dbReference type="Proteomes" id="UP001597231"/>
    </source>
</evidence>
<name>A0ABW3TXM2_9BACL</name>
<evidence type="ECO:0000259" key="4">
    <source>
        <dbReference type="Pfam" id="PF00496"/>
    </source>
</evidence>
<comment type="caution">
    <text evidence="5">The sequence shown here is derived from an EMBL/GenBank/DDBJ whole genome shotgun (WGS) entry which is preliminary data.</text>
</comment>
<evidence type="ECO:0000256" key="2">
    <source>
        <dbReference type="ARBA" id="ARBA00005695"/>
    </source>
</evidence>
<dbReference type="InterPro" id="IPR039424">
    <property type="entry name" value="SBP_5"/>
</dbReference>
<dbReference type="RefSeq" id="WP_336823752.1">
    <property type="nucleotide sequence ID" value="NZ_JBHTLT010000048.1"/>
</dbReference>
<dbReference type="Gene3D" id="3.40.190.10">
    <property type="entry name" value="Periplasmic binding protein-like II"/>
    <property type="match status" value="1"/>
</dbReference>
<comment type="subcellular location">
    <subcellularLocation>
        <location evidence="1">Cell membrane</location>
        <topology evidence="1">Lipid-anchor</topology>
    </subcellularLocation>
</comment>
<proteinExistence type="inferred from homology"/>
<dbReference type="EMBL" id="JBHTLT010000048">
    <property type="protein sequence ID" value="MFD1205586.1"/>
    <property type="molecule type" value="Genomic_DNA"/>
</dbReference>
<dbReference type="Gene3D" id="3.10.105.10">
    <property type="entry name" value="Dipeptide-binding Protein, Domain 3"/>
    <property type="match status" value="1"/>
</dbReference>
<feature type="domain" description="Solute-binding protein family 5" evidence="4">
    <location>
        <begin position="85"/>
        <end position="447"/>
    </location>
</feature>
<sequence length="527" mass="59830">MKIEKGRLFAGLLVLMLFIAGCSYEDPNSTGASNGEQSGEAKGEIRVGLDIDAGSMDPRLTNESSGKRVTDIVFDGLIRLSDTQEPEPSLATEWDNPDPLTWVFTLREDVKFHDGEPFTAEDVKYTFDKILDPDFKAPFISMYQPIESVEVIDEYKVQFNLNQPYAPLLSYLDIGIVPKHIAENDEQKMASEPIGTGPYKMVKWDKNNKIQFEANEDYWAGAPKTKKVTYFIIPDNTTRVASLEAGDIDIVHSPLSPQDIQRMKENDDFVVEEKEGLGFTYLNFNQESDVIKDVKVRQAISHLINKEVISEDVYRNMDQPGLSPLVPSSWAYTDDVPTFPYDPEKSKLLFEEAGWKDTNGDGFYDKDGKLFKIQLSTHSEDPNRMQMVEYLQNEFEKNGIKTEVVTNEWSTFSANLMEGKYDIALLGWLNLTDPDRATYNQFHSTSGSNYGKYNNPKVDELLESARASADQNERKEMYKEIAQIVTEDVAYNVVLYQGYFAMYSNDVDGFTPYSNGSFYSLKDVSIQ</sequence>
<dbReference type="PIRSF" id="PIRSF002741">
    <property type="entry name" value="MppA"/>
    <property type="match status" value="1"/>
</dbReference>
<comment type="similarity">
    <text evidence="2">Belongs to the bacterial solute-binding protein 5 family.</text>
</comment>
<accession>A0ABW3TXM2</accession>
<dbReference type="InterPro" id="IPR023765">
    <property type="entry name" value="SBP_5_CS"/>
</dbReference>
<reference evidence="6" key="1">
    <citation type="journal article" date="2019" name="Int. J. Syst. Evol. Microbiol.">
        <title>The Global Catalogue of Microorganisms (GCM) 10K type strain sequencing project: providing services to taxonomists for standard genome sequencing and annotation.</title>
        <authorList>
            <consortium name="The Broad Institute Genomics Platform"/>
            <consortium name="The Broad Institute Genome Sequencing Center for Infectious Disease"/>
            <person name="Wu L."/>
            <person name="Ma J."/>
        </authorList>
    </citation>
    <scope>NUCLEOTIDE SEQUENCE [LARGE SCALE GENOMIC DNA]</scope>
    <source>
        <strain evidence="6">CCUG 53915</strain>
    </source>
</reference>
<dbReference type="Pfam" id="PF00496">
    <property type="entry name" value="SBP_bac_5"/>
    <property type="match status" value="1"/>
</dbReference>
<keyword evidence="3" id="KW-0732">Signal</keyword>
<evidence type="ECO:0000256" key="1">
    <source>
        <dbReference type="ARBA" id="ARBA00004193"/>
    </source>
</evidence>
<dbReference type="InterPro" id="IPR030678">
    <property type="entry name" value="Peptide/Ni-bd"/>
</dbReference>
<dbReference type="PROSITE" id="PS51257">
    <property type="entry name" value="PROKAR_LIPOPROTEIN"/>
    <property type="match status" value="1"/>
</dbReference>
<dbReference type="SUPFAM" id="SSF53850">
    <property type="entry name" value="Periplasmic binding protein-like II"/>
    <property type="match status" value="1"/>
</dbReference>
<dbReference type="Proteomes" id="UP001597231">
    <property type="component" value="Unassembled WGS sequence"/>
</dbReference>
<protein>
    <submittedName>
        <fullName evidence="5">ABC transporter substrate-binding protein</fullName>
    </submittedName>
</protein>
<organism evidence="5 6">
    <name type="scientific">Sporosarcina contaminans</name>
    <dbReference type="NCBI Taxonomy" id="633403"/>
    <lineage>
        <taxon>Bacteria</taxon>
        <taxon>Bacillati</taxon>
        <taxon>Bacillota</taxon>
        <taxon>Bacilli</taxon>
        <taxon>Bacillales</taxon>
        <taxon>Caryophanaceae</taxon>
        <taxon>Sporosarcina</taxon>
    </lineage>
</organism>
<dbReference type="InterPro" id="IPR000914">
    <property type="entry name" value="SBP_5_dom"/>
</dbReference>
<evidence type="ECO:0000313" key="5">
    <source>
        <dbReference type="EMBL" id="MFD1205586.1"/>
    </source>
</evidence>